<evidence type="ECO:0000313" key="2">
    <source>
        <dbReference type="EMBL" id="SER09790.1"/>
    </source>
</evidence>
<proteinExistence type="predicted"/>
<dbReference type="InterPro" id="IPR036761">
    <property type="entry name" value="TTHA0802/YceI-like_sf"/>
</dbReference>
<feature type="domain" description="Lipid/polyisoprenoid-binding YceI-like" evidence="1">
    <location>
        <begin position="27"/>
        <end position="183"/>
    </location>
</feature>
<reference evidence="2 3" key="1">
    <citation type="submission" date="2016-10" db="EMBL/GenBank/DDBJ databases">
        <authorList>
            <person name="de Groot N.N."/>
        </authorList>
    </citation>
    <scope>NUCLEOTIDE SEQUENCE [LARGE SCALE GENOMIC DNA]</scope>
    <source>
        <strain evidence="2 3">DSM 18610</strain>
    </source>
</reference>
<dbReference type="SUPFAM" id="SSF101874">
    <property type="entry name" value="YceI-like"/>
    <property type="match status" value="1"/>
</dbReference>
<dbReference type="SMART" id="SM00867">
    <property type="entry name" value="YceI"/>
    <property type="match status" value="1"/>
</dbReference>
<dbReference type="Proteomes" id="UP000199572">
    <property type="component" value="Unassembled WGS sequence"/>
</dbReference>
<protein>
    <submittedName>
        <fullName evidence="2">YceI-like domain-containing protein</fullName>
    </submittedName>
</protein>
<accession>A0A1H9LEI4</accession>
<dbReference type="RefSeq" id="WP_090881891.1">
    <property type="nucleotide sequence ID" value="NZ_FOGG01000004.1"/>
</dbReference>
<name>A0A1H9LEI4_9SPHI</name>
<dbReference type="InterPro" id="IPR007372">
    <property type="entry name" value="Lipid/polyisoprenoid-bd_YceI"/>
</dbReference>
<dbReference type="Pfam" id="PF04264">
    <property type="entry name" value="YceI"/>
    <property type="match status" value="1"/>
</dbReference>
<dbReference type="STRING" id="390241.SAMN04488023_104114"/>
<dbReference type="Gene3D" id="2.40.128.110">
    <property type="entry name" value="Lipid/polyisoprenoid-binding, YceI-like"/>
    <property type="match status" value="1"/>
</dbReference>
<dbReference type="EMBL" id="FOGG01000004">
    <property type="protein sequence ID" value="SER09790.1"/>
    <property type="molecule type" value="Genomic_DNA"/>
</dbReference>
<dbReference type="AlphaFoldDB" id="A0A1H9LEI4"/>
<dbReference type="OrthoDB" id="116832at2"/>
<keyword evidence="3" id="KW-1185">Reference proteome</keyword>
<evidence type="ECO:0000259" key="1">
    <source>
        <dbReference type="SMART" id="SM00867"/>
    </source>
</evidence>
<evidence type="ECO:0000313" key="3">
    <source>
        <dbReference type="Proteomes" id="UP000199572"/>
    </source>
</evidence>
<organism evidence="2 3">
    <name type="scientific">Pedobacter rhizosphaerae</name>
    <dbReference type="NCBI Taxonomy" id="390241"/>
    <lineage>
        <taxon>Bacteria</taxon>
        <taxon>Pseudomonadati</taxon>
        <taxon>Bacteroidota</taxon>
        <taxon>Sphingobacteriia</taxon>
        <taxon>Sphingobacteriales</taxon>
        <taxon>Sphingobacteriaceae</taxon>
        <taxon>Pedobacter</taxon>
    </lineage>
</organism>
<gene>
    <name evidence="2" type="ORF">SAMN04488023_104114</name>
</gene>
<sequence>MIKKSQILALLTVVFLLMYCIGAKAQNYIANNVKTAIFSSTPIEDVKAASTKTTAVLLSKTGEFAFQVPIKSFEFEKRLMQEHFNENYLESDKFPTANFKGNLDPNINWQKDAEYNTVAKGTLTIHGISKTRNIPAKITIKNGSATIMASFEVACADHDIKIPSLVFTKIAKVIQVKVNGTLTPKP</sequence>